<dbReference type="EMBL" id="KN837125">
    <property type="protein sequence ID" value="KIJ43151.1"/>
    <property type="molecule type" value="Genomic_DNA"/>
</dbReference>
<protein>
    <submittedName>
        <fullName evidence="1">Uncharacterized protein</fullName>
    </submittedName>
</protein>
<dbReference type="HOGENOM" id="CLU_2198689_0_0_1"/>
<reference evidence="1 2" key="1">
    <citation type="submission" date="2014-06" db="EMBL/GenBank/DDBJ databases">
        <title>Evolutionary Origins and Diversification of the Mycorrhizal Mutualists.</title>
        <authorList>
            <consortium name="DOE Joint Genome Institute"/>
            <consortium name="Mycorrhizal Genomics Consortium"/>
            <person name="Kohler A."/>
            <person name="Kuo A."/>
            <person name="Nagy L.G."/>
            <person name="Floudas D."/>
            <person name="Copeland A."/>
            <person name="Barry K.W."/>
            <person name="Cichocki N."/>
            <person name="Veneault-Fourrey C."/>
            <person name="LaButti K."/>
            <person name="Lindquist E.A."/>
            <person name="Lipzen A."/>
            <person name="Lundell T."/>
            <person name="Morin E."/>
            <person name="Murat C."/>
            <person name="Riley R."/>
            <person name="Ohm R."/>
            <person name="Sun H."/>
            <person name="Tunlid A."/>
            <person name="Henrissat B."/>
            <person name="Grigoriev I.V."/>
            <person name="Hibbett D.S."/>
            <person name="Martin F."/>
        </authorList>
    </citation>
    <scope>NUCLEOTIDE SEQUENCE [LARGE SCALE GENOMIC DNA]</scope>
    <source>
        <strain evidence="1 2">SS14</strain>
    </source>
</reference>
<dbReference type="AlphaFoldDB" id="A0A0C9VXI9"/>
<evidence type="ECO:0000313" key="1">
    <source>
        <dbReference type="EMBL" id="KIJ43151.1"/>
    </source>
</evidence>
<sequence length="108" mass="12371">MPFALTDHLKTNHKELPILPSDHDKLQALWIKFDVVKDLRYVPRIPGRQPPLPGFKIIPGFSYQYCGLLHSQFPYNAESLKDMSVTQPSITFYLNPWVYPNAAITGIC</sequence>
<keyword evidence="2" id="KW-1185">Reference proteome</keyword>
<dbReference type="Proteomes" id="UP000054279">
    <property type="component" value="Unassembled WGS sequence"/>
</dbReference>
<name>A0A0C9VXI9_SPHS4</name>
<organism evidence="1 2">
    <name type="scientific">Sphaerobolus stellatus (strain SS14)</name>
    <dbReference type="NCBI Taxonomy" id="990650"/>
    <lineage>
        <taxon>Eukaryota</taxon>
        <taxon>Fungi</taxon>
        <taxon>Dikarya</taxon>
        <taxon>Basidiomycota</taxon>
        <taxon>Agaricomycotina</taxon>
        <taxon>Agaricomycetes</taxon>
        <taxon>Phallomycetidae</taxon>
        <taxon>Geastrales</taxon>
        <taxon>Sphaerobolaceae</taxon>
        <taxon>Sphaerobolus</taxon>
    </lineage>
</organism>
<gene>
    <name evidence="1" type="ORF">M422DRAFT_253656</name>
</gene>
<evidence type="ECO:0000313" key="2">
    <source>
        <dbReference type="Proteomes" id="UP000054279"/>
    </source>
</evidence>
<accession>A0A0C9VXI9</accession>
<proteinExistence type="predicted"/>